<reference evidence="4 5" key="1">
    <citation type="submission" date="2019-09" db="EMBL/GenBank/DDBJ databases">
        <authorList>
            <person name="Cao W.R."/>
        </authorList>
    </citation>
    <scope>NUCLEOTIDE SEQUENCE [LARGE SCALE GENOMIC DNA]</scope>
    <source>
        <strain evidence="5">a4</strain>
    </source>
</reference>
<dbReference type="InterPro" id="IPR032508">
    <property type="entry name" value="FecR_C"/>
</dbReference>
<protein>
    <submittedName>
        <fullName evidence="4">DUF4974 domain-containing protein</fullName>
    </submittedName>
</protein>
<dbReference type="OrthoDB" id="1097347at2"/>
<keyword evidence="1" id="KW-1133">Transmembrane helix</keyword>
<keyword evidence="1" id="KW-0472">Membrane</keyword>
<feature type="domain" description="FecR protein" evidence="2">
    <location>
        <begin position="107"/>
        <end position="197"/>
    </location>
</feature>
<feature type="transmembrane region" description="Helical" evidence="1">
    <location>
        <begin position="81"/>
        <end position="99"/>
    </location>
</feature>
<dbReference type="Pfam" id="PF04773">
    <property type="entry name" value="FecR"/>
    <property type="match status" value="1"/>
</dbReference>
<dbReference type="AlphaFoldDB" id="A0A7J5A7N8"/>
<evidence type="ECO:0000259" key="3">
    <source>
        <dbReference type="Pfam" id="PF16344"/>
    </source>
</evidence>
<evidence type="ECO:0000256" key="1">
    <source>
        <dbReference type="SAM" id="Phobius"/>
    </source>
</evidence>
<dbReference type="PANTHER" id="PTHR30273:SF2">
    <property type="entry name" value="PROTEIN FECR"/>
    <property type="match status" value="1"/>
</dbReference>
<evidence type="ECO:0000259" key="2">
    <source>
        <dbReference type="Pfam" id="PF04773"/>
    </source>
</evidence>
<evidence type="ECO:0000313" key="5">
    <source>
        <dbReference type="Proteomes" id="UP000467305"/>
    </source>
</evidence>
<dbReference type="InterPro" id="IPR012373">
    <property type="entry name" value="Ferrdict_sens_TM"/>
</dbReference>
<organism evidence="4 5">
    <name type="scientific">Tenacibaculum aiptasiae</name>
    <dbReference type="NCBI Taxonomy" id="426481"/>
    <lineage>
        <taxon>Bacteria</taxon>
        <taxon>Pseudomonadati</taxon>
        <taxon>Bacteroidota</taxon>
        <taxon>Flavobacteriia</taxon>
        <taxon>Flavobacteriales</taxon>
        <taxon>Flavobacteriaceae</taxon>
        <taxon>Tenacibaculum</taxon>
    </lineage>
</organism>
<dbReference type="RefSeq" id="WP_150901405.1">
    <property type="nucleotide sequence ID" value="NZ_WAAU01000037.1"/>
</dbReference>
<dbReference type="PIRSF" id="PIRSF018266">
    <property type="entry name" value="FecR"/>
    <property type="match status" value="1"/>
</dbReference>
<dbReference type="Gene3D" id="2.60.120.1440">
    <property type="match status" value="1"/>
</dbReference>
<keyword evidence="1" id="KW-0812">Transmembrane</keyword>
<dbReference type="Gene3D" id="3.55.50.30">
    <property type="match status" value="1"/>
</dbReference>
<dbReference type="InterPro" id="IPR006860">
    <property type="entry name" value="FecR"/>
</dbReference>
<evidence type="ECO:0000313" key="4">
    <source>
        <dbReference type="EMBL" id="KAB1153149.1"/>
    </source>
</evidence>
<feature type="domain" description="Protein FecR C-terminal" evidence="3">
    <location>
        <begin position="239"/>
        <end position="295"/>
    </location>
</feature>
<proteinExistence type="predicted"/>
<dbReference type="EMBL" id="WAAU01000037">
    <property type="protein sequence ID" value="KAB1153149.1"/>
    <property type="molecule type" value="Genomic_DNA"/>
</dbReference>
<dbReference type="Pfam" id="PF16344">
    <property type="entry name" value="FecR_C"/>
    <property type="match status" value="1"/>
</dbReference>
<keyword evidence="5" id="KW-1185">Reference proteome</keyword>
<sequence>MEQEYKDETFLARWIANELTPEELKQFQSSEDYHHFKAINDASQQLKAPAYDKAAALNNLIGETLEKKKETTTKVRRLTPAWLYGAVASIALIVSFFYFNANNTNSISTSFGEQITISLPDNSKVHLSPNSKLEYVEKDWNTNRSLSLEGEAYFEVEKGKTFTVNTTEGNVTVLGTKFTVNSSKNFFETQCFEGKVKVTPKNNNEVILTKGKAHRIFNNDSESWNFDQDSPSWIHGESSFNNTPISQVITALEKQYKIKFDTSKIDLNKRFTGTFTHKNMNVALKTVFAPMKISFTLAKNSPIVLRYN</sequence>
<name>A0A7J5A7N8_9FLAO</name>
<dbReference type="PANTHER" id="PTHR30273">
    <property type="entry name" value="PERIPLASMIC SIGNAL SENSOR AND SIGMA FACTOR ACTIVATOR FECR-RELATED"/>
    <property type="match status" value="1"/>
</dbReference>
<gene>
    <name evidence="4" type="ORF">F7018_17535</name>
</gene>
<accession>A0A7J5A7N8</accession>
<dbReference type="Proteomes" id="UP000467305">
    <property type="component" value="Unassembled WGS sequence"/>
</dbReference>
<dbReference type="GO" id="GO:0016989">
    <property type="term" value="F:sigma factor antagonist activity"/>
    <property type="evidence" value="ECO:0007669"/>
    <property type="project" value="TreeGrafter"/>
</dbReference>
<comment type="caution">
    <text evidence="4">The sequence shown here is derived from an EMBL/GenBank/DDBJ whole genome shotgun (WGS) entry which is preliminary data.</text>
</comment>